<protein>
    <submittedName>
        <fullName evidence="1">Uncharacterized protein</fullName>
    </submittedName>
</protein>
<dbReference type="EMBL" id="FOND01000007">
    <property type="protein sequence ID" value="SFE96172.1"/>
    <property type="molecule type" value="Genomic_DNA"/>
</dbReference>
<organism evidence="1 2">
    <name type="scientific">Blastococcus tunisiensis</name>
    <dbReference type="NCBI Taxonomy" id="1798228"/>
    <lineage>
        <taxon>Bacteria</taxon>
        <taxon>Bacillati</taxon>
        <taxon>Actinomycetota</taxon>
        <taxon>Actinomycetes</taxon>
        <taxon>Geodermatophilales</taxon>
        <taxon>Geodermatophilaceae</taxon>
        <taxon>Blastococcus</taxon>
    </lineage>
</organism>
<evidence type="ECO:0000313" key="1">
    <source>
        <dbReference type="EMBL" id="SFE96172.1"/>
    </source>
</evidence>
<sequence>MIGLGSLFPDRDPCTADMSTHVTVVELPQGVTPTKRLVARFGNHEVTIVAVSR</sequence>
<reference evidence="2" key="1">
    <citation type="submission" date="2016-10" db="EMBL/GenBank/DDBJ databases">
        <authorList>
            <person name="Varghese N."/>
            <person name="Submissions S."/>
        </authorList>
    </citation>
    <scope>NUCLEOTIDE SEQUENCE [LARGE SCALE GENOMIC DNA]</scope>
    <source>
        <strain evidence="2">DSM 46838</strain>
    </source>
</reference>
<name>A0A1I2ESZ0_9ACTN</name>
<gene>
    <name evidence="1" type="ORF">SAMN05216574_107184</name>
</gene>
<dbReference type="AlphaFoldDB" id="A0A1I2ESZ0"/>
<dbReference type="Proteomes" id="UP000198589">
    <property type="component" value="Unassembled WGS sequence"/>
</dbReference>
<proteinExistence type="predicted"/>
<evidence type="ECO:0000313" key="2">
    <source>
        <dbReference type="Proteomes" id="UP000198589"/>
    </source>
</evidence>
<accession>A0A1I2ESZ0</accession>
<keyword evidence="2" id="KW-1185">Reference proteome</keyword>